<evidence type="ECO:0000313" key="2">
    <source>
        <dbReference type="Proteomes" id="UP000886998"/>
    </source>
</evidence>
<evidence type="ECO:0000313" key="1">
    <source>
        <dbReference type="EMBL" id="GFS39515.1"/>
    </source>
</evidence>
<dbReference type="EMBL" id="BMAV01025203">
    <property type="protein sequence ID" value="GFS39515.1"/>
    <property type="molecule type" value="Genomic_DNA"/>
</dbReference>
<dbReference type="OrthoDB" id="10626161at2759"/>
<proteinExistence type="predicted"/>
<sequence>MFRAISQYPLQTNVWRRSLVIQRVRLITIVSLTLIGSRFSALNCPHHTTLDDGSKLMVNLHIATTKLGKQFTNYPFTTEAHTLCFVDVGYCCSHRMF</sequence>
<name>A0A8X6IBR7_9ARAC</name>
<keyword evidence="2" id="KW-1185">Reference proteome</keyword>
<accession>A0A8X6IBR7</accession>
<reference evidence="1" key="1">
    <citation type="submission" date="2020-08" db="EMBL/GenBank/DDBJ databases">
        <title>Multicomponent nature underlies the extraordinary mechanical properties of spider dragline silk.</title>
        <authorList>
            <person name="Kono N."/>
            <person name="Nakamura H."/>
            <person name="Mori M."/>
            <person name="Yoshida Y."/>
            <person name="Ohtoshi R."/>
            <person name="Malay A.D."/>
            <person name="Moran D.A.P."/>
            <person name="Tomita M."/>
            <person name="Numata K."/>
            <person name="Arakawa K."/>
        </authorList>
    </citation>
    <scope>NUCLEOTIDE SEQUENCE</scope>
</reference>
<organism evidence="1 2">
    <name type="scientific">Trichonephila inaurata madagascariensis</name>
    <dbReference type="NCBI Taxonomy" id="2747483"/>
    <lineage>
        <taxon>Eukaryota</taxon>
        <taxon>Metazoa</taxon>
        <taxon>Ecdysozoa</taxon>
        <taxon>Arthropoda</taxon>
        <taxon>Chelicerata</taxon>
        <taxon>Arachnida</taxon>
        <taxon>Araneae</taxon>
        <taxon>Araneomorphae</taxon>
        <taxon>Entelegynae</taxon>
        <taxon>Araneoidea</taxon>
        <taxon>Nephilidae</taxon>
        <taxon>Trichonephila</taxon>
        <taxon>Trichonephila inaurata</taxon>
    </lineage>
</organism>
<dbReference type="AlphaFoldDB" id="A0A8X6IBR7"/>
<gene>
    <name evidence="1" type="ORF">TNIN_432721</name>
</gene>
<dbReference type="Proteomes" id="UP000886998">
    <property type="component" value="Unassembled WGS sequence"/>
</dbReference>
<comment type="caution">
    <text evidence="1">The sequence shown here is derived from an EMBL/GenBank/DDBJ whole genome shotgun (WGS) entry which is preliminary data.</text>
</comment>
<protein>
    <submittedName>
        <fullName evidence="1">Uncharacterized protein</fullName>
    </submittedName>
</protein>